<keyword evidence="4" id="KW-1185">Reference proteome</keyword>
<reference evidence="2 3" key="1">
    <citation type="submission" date="2018-06" db="EMBL/GenBank/DDBJ databases">
        <title>Complete Genome Sequence of Desulfobacter hydrogenophilus (DSM3380).</title>
        <authorList>
            <person name="Marietou A."/>
            <person name="Schreiber L."/>
            <person name="Marshall I."/>
            <person name="Jorgensen B."/>
        </authorList>
    </citation>
    <scope>NUCLEOTIDE SEQUENCE [LARGE SCALE GENOMIC DNA]</scope>
    <source>
        <strain evidence="2 3">DSM 3380</strain>
    </source>
</reference>
<reference evidence="1 4" key="2">
    <citation type="submission" date="2019-02" db="EMBL/GenBank/DDBJ databases">
        <title>Complete genome sequence of Desulfobacter hydrogenophilus AcRS1.</title>
        <authorList>
            <person name="Marietou A."/>
            <person name="Lund M.B."/>
            <person name="Marshall I.P.G."/>
            <person name="Schreiber L."/>
            <person name="Jorgensen B."/>
        </authorList>
    </citation>
    <scope>NUCLEOTIDE SEQUENCE [LARGE SCALE GENOMIC DNA]</scope>
    <source>
        <strain evidence="1 4">AcRS1</strain>
    </source>
</reference>
<evidence type="ECO:0000313" key="2">
    <source>
        <dbReference type="EMBL" id="RAM02650.1"/>
    </source>
</evidence>
<dbReference type="Proteomes" id="UP000248798">
    <property type="component" value="Unassembled WGS sequence"/>
</dbReference>
<evidence type="ECO:0000313" key="3">
    <source>
        <dbReference type="Proteomes" id="UP000248798"/>
    </source>
</evidence>
<dbReference type="AlphaFoldDB" id="A0A328FFM7"/>
<dbReference type="OrthoDB" id="5431593at2"/>
<dbReference type="RefSeq" id="WP_111955234.1">
    <property type="nucleotide sequence ID" value="NZ_CP036313.1"/>
</dbReference>
<dbReference type="Proteomes" id="UP000293902">
    <property type="component" value="Chromosome"/>
</dbReference>
<evidence type="ECO:0008006" key="5">
    <source>
        <dbReference type="Google" id="ProtNLM"/>
    </source>
</evidence>
<gene>
    <name evidence="2" type="ORF">DO021_07395</name>
    <name evidence="1" type="ORF">EYB58_03030</name>
</gene>
<dbReference type="SUPFAM" id="SSF56784">
    <property type="entry name" value="HAD-like"/>
    <property type="match status" value="1"/>
</dbReference>
<sequence>MLKYQQVGIEQSKFTALLGQAITKPLITFDLDDTLICWQPEIPTEYLTLPWHHKWLNIEPLRYGTVHLFKQLRNYGWQIGIYTTSHRKPKYIKRLFNLHGLKLDLVINQDRHEKIIKNLLVKRKPSKLPNRVNAMLHIDNSEGVFIEGKRFHFRVLIVDPLDDNWTEKILAESISVARMLEQGTYRT</sequence>
<dbReference type="EMBL" id="QLNI01000012">
    <property type="protein sequence ID" value="RAM02650.1"/>
    <property type="molecule type" value="Genomic_DNA"/>
</dbReference>
<name>A0A328FFM7_9BACT</name>
<protein>
    <recommendedName>
        <fullName evidence="5">HAD family hydrolase</fullName>
    </recommendedName>
</protein>
<dbReference type="InterPro" id="IPR036412">
    <property type="entry name" value="HAD-like_sf"/>
</dbReference>
<evidence type="ECO:0000313" key="1">
    <source>
        <dbReference type="EMBL" id="QBH11989.1"/>
    </source>
</evidence>
<evidence type="ECO:0000313" key="4">
    <source>
        <dbReference type="Proteomes" id="UP000293902"/>
    </source>
</evidence>
<proteinExistence type="predicted"/>
<accession>A0A328FFM7</accession>
<organism evidence="2 3">
    <name type="scientific">Desulfobacter hydrogenophilus</name>
    <dbReference type="NCBI Taxonomy" id="2291"/>
    <lineage>
        <taxon>Bacteria</taxon>
        <taxon>Pseudomonadati</taxon>
        <taxon>Thermodesulfobacteriota</taxon>
        <taxon>Desulfobacteria</taxon>
        <taxon>Desulfobacterales</taxon>
        <taxon>Desulfobacteraceae</taxon>
        <taxon>Desulfobacter</taxon>
    </lineage>
</organism>
<dbReference type="EMBL" id="CP036313">
    <property type="protein sequence ID" value="QBH11989.1"/>
    <property type="molecule type" value="Genomic_DNA"/>
</dbReference>